<evidence type="ECO:0000256" key="7">
    <source>
        <dbReference type="RuleBase" id="RU003435"/>
    </source>
</evidence>
<keyword evidence="5 7" id="KW-0862">Zinc</keyword>
<dbReference type="PANTHER" id="PTHR43660:SF1">
    <property type="entry name" value="DIPEPTIDYL CARBOXYPEPTIDASE"/>
    <property type="match status" value="1"/>
</dbReference>
<evidence type="ECO:0000256" key="5">
    <source>
        <dbReference type="ARBA" id="ARBA00022833"/>
    </source>
</evidence>
<evidence type="ECO:0000256" key="4">
    <source>
        <dbReference type="ARBA" id="ARBA00022801"/>
    </source>
</evidence>
<evidence type="ECO:0000313" key="10">
    <source>
        <dbReference type="Proteomes" id="UP000323994"/>
    </source>
</evidence>
<name>A0A5M8Q608_9BACT</name>
<dbReference type="InterPro" id="IPR024077">
    <property type="entry name" value="Neurolysin/TOP_dom2"/>
</dbReference>
<dbReference type="Proteomes" id="UP000323994">
    <property type="component" value="Unassembled WGS sequence"/>
</dbReference>
<protein>
    <submittedName>
        <fullName evidence="9">M3 family metallopeptidase</fullName>
    </submittedName>
</protein>
<dbReference type="GO" id="GO:0006508">
    <property type="term" value="P:proteolysis"/>
    <property type="evidence" value="ECO:0007669"/>
    <property type="project" value="UniProtKB-KW"/>
</dbReference>
<reference evidence="9 10" key="1">
    <citation type="submission" date="2019-05" db="EMBL/GenBank/DDBJ databases">
        <authorList>
            <person name="Qu J.-H."/>
        </authorList>
    </citation>
    <scope>NUCLEOTIDE SEQUENCE [LARGE SCALE GENOMIC DNA]</scope>
    <source>
        <strain evidence="9 10">NS28</strain>
    </source>
</reference>
<dbReference type="GO" id="GO:0004180">
    <property type="term" value="F:carboxypeptidase activity"/>
    <property type="evidence" value="ECO:0007669"/>
    <property type="project" value="TreeGrafter"/>
</dbReference>
<sequence>MKRSIQAIILTAGMTLSINKAVEAQQSTNPFLSEYHTPFQVPPFDKVKPEHFMPAFEQGMKEQQMKISSICTQASAPNFENTITALEESGDLLKNVSTVFFNLSSAHTNPEIEKISKEIAPRLSQHSDDIYLNAKLFERVKTVNEKQGGENLSSEQKRLLEKMYKAFIRSGANLNAAQQARMREINKELSVLTVRFGQNLLAETNNFELIVDNESQLSGLPASLKSTAAQSAKEAGQEGKWKFTLHNPSVMPFLQYADDRQLRERMYTAYINRCNYNDQYDNKEIIAQITTLRAEKADLLGYKSHADYVLEESMAKTPAQAYELLNGLWKAALPVAKMEALEMQKVMDKNGKGEQLEAWDWFYYADKVRKEKYNYNAEELKPYFKLENVRDGIFTVTEKLYGLTFSEIKNIPRYHEDVVAYEVKEADGAHVGIFYMDFFTRKSKRGGAWMTSYRKQAVKNGKRISPVVSIVCNYAKPAAGEPALLTPDEVETYFHEFGHALHGLLSNVKFETLSGTSVPRDFVELPSQIMEHWAFEPEVLKFYAKHYQTGEVIPNELIEKMKKASKFNQGFATVEYLAASLLDMRYHTIRSGTKVQATSFEKEQMNELGLIKQIAPRYRSTYFQHVFSGGYSAGYYSYIWSEVLDSDAFAAFKETGNLFDPATAKSFRKNILEKGGTEEPMNLYKSFRGREPDVKYLLENRGLDKAL</sequence>
<accession>A0A5M8Q608</accession>
<dbReference type="InterPro" id="IPR034005">
    <property type="entry name" value="M3A_DCP"/>
</dbReference>
<dbReference type="PANTHER" id="PTHR43660">
    <property type="entry name" value="DIPEPTIDYL CARBOXYPEPTIDASE"/>
    <property type="match status" value="1"/>
</dbReference>
<keyword evidence="6 7" id="KW-0482">Metalloprotease</keyword>
<evidence type="ECO:0000256" key="3">
    <source>
        <dbReference type="ARBA" id="ARBA00022723"/>
    </source>
</evidence>
<organism evidence="9 10">
    <name type="scientific">Dyadobacter flavalbus</name>
    <dbReference type="NCBI Taxonomy" id="2579942"/>
    <lineage>
        <taxon>Bacteria</taxon>
        <taxon>Pseudomonadati</taxon>
        <taxon>Bacteroidota</taxon>
        <taxon>Cytophagia</taxon>
        <taxon>Cytophagales</taxon>
        <taxon>Spirosomataceae</taxon>
        <taxon>Dyadobacter</taxon>
    </lineage>
</organism>
<dbReference type="EMBL" id="VBSN01000076">
    <property type="protein sequence ID" value="KAA6430336.1"/>
    <property type="molecule type" value="Genomic_DNA"/>
</dbReference>
<comment type="cofactor">
    <cofactor evidence="7">
        <name>Zn(2+)</name>
        <dbReference type="ChEBI" id="CHEBI:29105"/>
    </cofactor>
    <text evidence="7">Binds 1 zinc ion.</text>
</comment>
<dbReference type="GO" id="GO:0046872">
    <property type="term" value="F:metal ion binding"/>
    <property type="evidence" value="ECO:0007669"/>
    <property type="project" value="UniProtKB-UniRule"/>
</dbReference>
<keyword evidence="2 7" id="KW-0645">Protease</keyword>
<evidence type="ECO:0000313" key="9">
    <source>
        <dbReference type="EMBL" id="KAA6430336.1"/>
    </source>
</evidence>
<dbReference type="GO" id="GO:0005829">
    <property type="term" value="C:cytosol"/>
    <property type="evidence" value="ECO:0007669"/>
    <property type="project" value="TreeGrafter"/>
</dbReference>
<evidence type="ECO:0000256" key="6">
    <source>
        <dbReference type="ARBA" id="ARBA00023049"/>
    </source>
</evidence>
<evidence type="ECO:0000259" key="8">
    <source>
        <dbReference type="Pfam" id="PF01432"/>
    </source>
</evidence>
<proteinExistence type="inferred from homology"/>
<keyword evidence="4 7" id="KW-0378">Hydrolase</keyword>
<feature type="domain" description="Peptidase M3A/M3B catalytic" evidence="8">
    <location>
        <begin position="253"/>
        <end position="702"/>
    </location>
</feature>
<gene>
    <name evidence="9" type="ORF">FEM33_25345</name>
</gene>
<dbReference type="InterPro" id="IPR001567">
    <property type="entry name" value="Pept_M3A_M3B_dom"/>
</dbReference>
<dbReference type="CDD" id="cd06456">
    <property type="entry name" value="M3A_DCP"/>
    <property type="match status" value="1"/>
</dbReference>
<dbReference type="FunFam" id="3.40.390.10:FF:000009">
    <property type="entry name" value="Oligopeptidase A"/>
    <property type="match status" value="1"/>
</dbReference>
<comment type="similarity">
    <text evidence="1 7">Belongs to the peptidase M3 family.</text>
</comment>
<evidence type="ECO:0000256" key="1">
    <source>
        <dbReference type="ARBA" id="ARBA00006040"/>
    </source>
</evidence>
<dbReference type="GO" id="GO:0004222">
    <property type="term" value="F:metalloendopeptidase activity"/>
    <property type="evidence" value="ECO:0007669"/>
    <property type="project" value="InterPro"/>
</dbReference>
<dbReference type="AlphaFoldDB" id="A0A5M8Q608"/>
<evidence type="ECO:0000256" key="2">
    <source>
        <dbReference type="ARBA" id="ARBA00022670"/>
    </source>
</evidence>
<dbReference type="Gene3D" id="1.10.1370.10">
    <property type="entry name" value="Neurolysin, domain 3"/>
    <property type="match status" value="1"/>
</dbReference>
<dbReference type="Gene3D" id="1.10.1370.40">
    <property type="match status" value="1"/>
</dbReference>
<keyword evidence="3 7" id="KW-0479">Metal-binding</keyword>
<comment type="caution">
    <text evidence="9">The sequence shown here is derived from an EMBL/GenBank/DDBJ whole genome shotgun (WGS) entry which is preliminary data.</text>
</comment>
<dbReference type="OrthoDB" id="9773538at2"/>
<dbReference type="SUPFAM" id="SSF55486">
    <property type="entry name" value="Metalloproteases ('zincins'), catalytic domain"/>
    <property type="match status" value="1"/>
</dbReference>
<dbReference type="InterPro" id="IPR024079">
    <property type="entry name" value="MetalloPept_cat_dom_sf"/>
</dbReference>
<dbReference type="Pfam" id="PF01432">
    <property type="entry name" value="Peptidase_M3"/>
    <property type="match status" value="1"/>
</dbReference>
<dbReference type="Gene3D" id="3.40.390.10">
    <property type="entry name" value="Collagenase (Catalytic Domain)"/>
    <property type="match status" value="1"/>
</dbReference>
<keyword evidence="10" id="KW-1185">Reference proteome</keyword>
<dbReference type="InterPro" id="IPR045090">
    <property type="entry name" value="Pept_M3A_M3B"/>
</dbReference>